<keyword evidence="3" id="KW-0206">Cytoskeleton</keyword>
<dbReference type="GO" id="GO:0005930">
    <property type="term" value="C:axoneme"/>
    <property type="evidence" value="ECO:0007669"/>
    <property type="project" value="UniProtKB-SubCell"/>
</dbReference>
<evidence type="ECO:0000313" key="10">
    <source>
        <dbReference type="EMBL" id="PRP76947.1"/>
    </source>
</evidence>
<dbReference type="PANTHER" id="PTHR22455:SF10">
    <property type="entry name" value="CILIA- AND FLAGELLA-ASSOCIATED PROTEIN 91"/>
    <property type="match status" value="1"/>
</dbReference>
<evidence type="ECO:0000259" key="9">
    <source>
        <dbReference type="Pfam" id="PF14738"/>
    </source>
</evidence>
<evidence type="ECO:0000256" key="5">
    <source>
        <dbReference type="ARBA" id="ARBA00029468"/>
    </source>
</evidence>
<organism evidence="10 11">
    <name type="scientific">Planoprotostelium fungivorum</name>
    <dbReference type="NCBI Taxonomy" id="1890364"/>
    <lineage>
        <taxon>Eukaryota</taxon>
        <taxon>Amoebozoa</taxon>
        <taxon>Evosea</taxon>
        <taxon>Variosea</taxon>
        <taxon>Cavosteliida</taxon>
        <taxon>Cavosteliaceae</taxon>
        <taxon>Planoprotostelium</taxon>
    </lineage>
</organism>
<dbReference type="STRING" id="1890364.A0A2P6MZ13"/>
<name>A0A2P6MZ13_9EUKA</name>
<accession>A0A2P6MZ13</accession>
<dbReference type="InterPro" id="IPR026720">
    <property type="entry name" value="CFAP91"/>
</dbReference>
<dbReference type="Proteomes" id="UP000241769">
    <property type="component" value="Unassembled WGS sequence"/>
</dbReference>
<feature type="coiled-coil region" evidence="7">
    <location>
        <begin position="555"/>
        <end position="586"/>
    </location>
</feature>
<keyword evidence="2" id="KW-0963">Cytoplasm</keyword>
<evidence type="ECO:0000256" key="6">
    <source>
        <dbReference type="ARBA" id="ARBA00029555"/>
    </source>
</evidence>
<gene>
    <name evidence="10" type="ORF">PROFUN_06225</name>
</gene>
<evidence type="ECO:0000256" key="8">
    <source>
        <dbReference type="SAM" id="MobiDB-lite"/>
    </source>
</evidence>
<dbReference type="Pfam" id="PF14738">
    <property type="entry name" value="CFAP91"/>
    <property type="match status" value="1"/>
</dbReference>
<protein>
    <recommendedName>
        <fullName evidence="6">Cilia- and flagella-associated protein 91</fullName>
    </recommendedName>
</protein>
<dbReference type="AlphaFoldDB" id="A0A2P6MZ13"/>
<dbReference type="InParanoid" id="A0A2P6MZ13"/>
<reference evidence="10 11" key="1">
    <citation type="journal article" date="2018" name="Genome Biol. Evol.">
        <title>Multiple Roots of Fruiting Body Formation in Amoebozoa.</title>
        <authorList>
            <person name="Hillmann F."/>
            <person name="Forbes G."/>
            <person name="Novohradska S."/>
            <person name="Ferling I."/>
            <person name="Riege K."/>
            <person name="Groth M."/>
            <person name="Westermann M."/>
            <person name="Marz M."/>
            <person name="Spaller T."/>
            <person name="Winckler T."/>
            <person name="Schaap P."/>
            <person name="Glockner G."/>
        </authorList>
    </citation>
    <scope>NUCLEOTIDE SEQUENCE [LARGE SCALE GENOMIC DNA]</scope>
    <source>
        <strain evidence="10 11">Jena</strain>
    </source>
</reference>
<evidence type="ECO:0000313" key="11">
    <source>
        <dbReference type="Proteomes" id="UP000241769"/>
    </source>
</evidence>
<evidence type="ECO:0000256" key="1">
    <source>
        <dbReference type="ARBA" id="ARBA00004430"/>
    </source>
</evidence>
<evidence type="ECO:0000256" key="3">
    <source>
        <dbReference type="ARBA" id="ARBA00023212"/>
    </source>
</evidence>
<evidence type="ECO:0000256" key="7">
    <source>
        <dbReference type="SAM" id="Coils"/>
    </source>
</evidence>
<dbReference type="PANTHER" id="PTHR22455">
    <property type="entry name" value="CILIA- AND FLAGELLA-ASSOCIATED PROTEIN 91"/>
    <property type="match status" value="1"/>
</dbReference>
<dbReference type="InterPro" id="IPR032840">
    <property type="entry name" value="CFAP91_dom"/>
</dbReference>
<evidence type="ECO:0000256" key="2">
    <source>
        <dbReference type="ARBA" id="ARBA00022490"/>
    </source>
</evidence>
<comment type="similarity">
    <text evidence="5">Belongs to the CFAP91 family.</text>
</comment>
<comment type="subcellular location">
    <subcellularLocation>
        <location evidence="1">Cytoplasm</location>
        <location evidence="1">Cytoskeleton</location>
        <location evidence="1">Cilium axoneme</location>
    </subcellularLocation>
</comment>
<dbReference type="EMBL" id="MDYQ01000292">
    <property type="protein sequence ID" value="PRP76947.1"/>
    <property type="molecule type" value="Genomic_DNA"/>
</dbReference>
<comment type="caution">
    <text evidence="10">The sequence shown here is derived from an EMBL/GenBank/DDBJ whole genome shotgun (WGS) entry which is preliminary data.</text>
</comment>
<keyword evidence="4" id="KW-0966">Cell projection</keyword>
<feature type="region of interest" description="Disordered" evidence="8">
    <location>
        <begin position="1"/>
        <end position="27"/>
    </location>
</feature>
<evidence type="ECO:0000256" key="4">
    <source>
        <dbReference type="ARBA" id="ARBA00023273"/>
    </source>
</evidence>
<keyword evidence="7" id="KW-0175">Coiled coil</keyword>
<sequence>MSISQSLTRSVVPPPIRSPQRQNSNDAFERNTQDILRMTHSAPSGLMVESFTGSPPMFIRNPLSPISSVRFGDEYMGPKEGMVDAEIQTVYRESETQTLPWAPKYVIAPGSSAKPELVTLGELGIELGPDGKLDRESYIRIERARQRRRFEASLPPLKDQASLEIRQKMMEEQEKLEFSWKEQELKKRGMGQLETFKMNVAVEEMERELHSHAIAESIVNRSAQNRDQQLNLISNKRVQATRKKIKDRDNVEGKRAKRDIISDFANYNSEIYAPLTREGRRKEVLILEDIRPPTLKTTDGIASLETDVLMKTAHHVTDPLVTKQHKNNPTASQRREAQIAEHLDKLNTTLKGENKEDSNALPSVVERIEKPPPRPPTPTIDAPKEDETKIASLILLQSILRGRAIQNMMFEGRDRRRELIEELKSDDAFVDIEESRAPKKESSHQQLLYVPGMQDPLPSDEEYKAKVVESIFDSIIGNIVGDGLDFLSKELVRMRQMKELERMVAQAEEVRRLKEIRESERRREEQRQREIQDEVFTQVQRVHQKTARTFIEQAMDRAVDAIRKREEEAETERRRLEEERVAAADVSDEQVINDVIFSLLFPTVEERFNKQREDLYNQKYERGCKLALQDALAGKLG</sequence>
<proteinExistence type="inferred from homology"/>
<dbReference type="OrthoDB" id="567787at2759"/>
<feature type="domain" description="CFAP91" evidence="9">
    <location>
        <begin position="87"/>
        <end position="243"/>
    </location>
</feature>
<keyword evidence="11" id="KW-1185">Reference proteome</keyword>